<evidence type="ECO:0008006" key="5">
    <source>
        <dbReference type="Google" id="ProtNLM"/>
    </source>
</evidence>
<dbReference type="GO" id="GO:0008298">
    <property type="term" value="P:intracellular mRNA localization"/>
    <property type="evidence" value="ECO:0007669"/>
    <property type="project" value="TreeGrafter"/>
</dbReference>
<organism evidence="3 4">
    <name type="scientific">Sanghuangporus baumii</name>
    <name type="common">Phellinus baumii</name>
    <dbReference type="NCBI Taxonomy" id="108892"/>
    <lineage>
        <taxon>Eukaryota</taxon>
        <taxon>Fungi</taxon>
        <taxon>Dikarya</taxon>
        <taxon>Basidiomycota</taxon>
        <taxon>Agaricomycotina</taxon>
        <taxon>Agaricomycetes</taxon>
        <taxon>Hymenochaetales</taxon>
        <taxon>Hymenochaetaceae</taxon>
        <taxon>Sanghuangporus</taxon>
    </lineage>
</organism>
<feature type="compositionally biased region" description="Low complexity" evidence="2">
    <location>
        <begin position="555"/>
        <end position="565"/>
    </location>
</feature>
<dbReference type="PANTHER" id="PTHR31027">
    <property type="entry name" value="NUCLEAR SEGREGATION PROTEIN BFR1"/>
    <property type="match status" value="1"/>
</dbReference>
<sequence length="605" mass="65901">MAAGAKAKTAGSANGAGPKSGAARKPKTSPIPSPSMSGAATPLSEDAPKGVFSKVTKPDKKEYDVEQEAFKAKIAGLQEKMVHTQFFSFQHLLLILTSHLLPHSITLIGISQSAIQNKINAGSSSGPGAERRAELRTELDKIKEEQGKFKNSRGQLMAQLKALNDGIAKKIKDLQAAKSKTQFKSVAEIDAHIRQLEKQVESGTMKLVDEKRALAEISTCKRLRKSVESFQAEQDSIERDRAQVEELRKQLDDPEAKDLSDRAEVIKEELGQIRKEGDEFYANRNKLFDERNEIKEQLDEIFNQKRESAQKYREENDRYWAKVHEDRARRAERAREQRQAEEEAKRKEVAQRLREDAAMPAYQSQIEDCQTLIDYFSGKTTGHIRLSMSEQPSSKGELAGVPKLEIRQVEADTAGLVARKKKSEKEDAYFVGGKAKKGGKKGKGGAKAAVNGSGDGDATPTASSGSLNVPLSTLTALLSLSIPSPASAADIPRVVSDLQTKKAWFEANQARVTQENIAKAEAEIQRLLGTSGGSRKGVVESNAASRSSSVKGVDTDTPPNGTGENPPEPTPTPADAPELEHAVSPEEVSAELEEEAVKNSIEITV</sequence>
<proteinExistence type="predicted"/>
<feature type="region of interest" description="Disordered" evidence="2">
    <location>
        <begin position="528"/>
        <end position="605"/>
    </location>
</feature>
<reference evidence="3" key="1">
    <citation type="submission" date="2016-06" db="EMBL/GenBank/DDBJ databases">
        <title>Draft Genome sequence of the fungus Inonotus baumii.</title>
        <authorList>
            <person name="Zhu H."/>
            <person name="Lin W."/>
        </authorList>
    </citation>
    <scope>NUCLEOTIDE SEQUENCE</scope>
    <source>
        <strain evidence="3">821</strain>
    </source>
</reference>
<dbReference type="GO" id="GO:0003729">
    <property type="term" value="F:mRNA binding"/>
    <property type="evidence" value="ECO:0007669"/>
    <property type="project" value="TreeGrafter"/>
</dbReference>
<name>A0A9Q5N521_SANBA</name>
<keyword evidence="1" id="KW-0175">Coiled coil</keyword>
<dbReference type="OrthoDB" id="2195113at2759"/>
<evidence type="ECO:0000256" key="1">
    <source>
        <dbReference type="SAM" id="Coils"/>
    </source>
</evidence>
<feature type="compositionally biased region" description="Basic residues" evidence="2">
    <location>
        <begin position="434"/>
        <end position="444"/>
    </location>
</feature>
<dbReference type="GO" id="GO:1990904">
    <property type="term" value="C:ribonucleoprotein complex"/>
    <property type="evidence" value="ECO:0007669"/>
    <property type="project" value="TreeGrafter"/>
</dbReference>
<dbReference type="Proteomes" id="UP000757232">
    <property type="component" value="Unassembled WGS sequence"/>
</dbReference>
<feature type="region of interest" description="Disordered" evidence="2">
    <location>
        <begin position="1"/>
        <end position="55"/>
    </location>
</feature>
<dbReference type="InterPro" id="IPR039604">
    <property type="entry name" value="Bfr1"/>
</dbReference>
<dbReference type="GO" id="GO:0042175">
    <property type="term" value="C:nuclear outer membrane-endoplasmic reticulum membrane network"/>
    <property type="evidence" value="ECO:0007669"/>
    <property type="project" value="TreeGrafter"/>
</dbReference>
<keyword evidence="4" id="KW-1185">Reference proteome</keyword>
<dbReference type="PANTHER" id="PTHR31027:SF2">
    <property type="entry name" value="LEBERCILIN DOMAIN-CONTAINING PROTEIN"/>
    <property type="match status" value="1"/>
</dbReference>
<feature type="region of interest" description="Disordered" evidence="2">
    <location>
        <begin position="433"/>
        <end position="468"/>
    </location>
</feature>
<feature type="coiled-coil region" evidence="1">
    <location>
        <begin position="220"/>
        <end position="353"/>
    </location>
</feature>
<evidence type="ECO:0000256" key="2">
    <source>
        <dbReference type="SAM" id="MobiDB-lite"/>
    </source>
</evidence>
<comment type="caution">
    <text evidence="3">The sequence shown here is derived from an EMBL/GenBank/DDBJ whole genome shotgun (WGS) entry which is preliminary data.</text>
</comment>
<dbReference type="AlphaFoldDB" id="A0A9Q5N521"/>
<gene>
    <name evidence="3" type="ORF">A7U60_g8048</name>
</gene>
<accession>A0A9Q5N521</accession>
<evidence type="ECO:0000313" key="3">
    <source>
        <dbReference type="EMBL" id="OCB84828.1"/>
    </source>
</evidence>
<feature type="compositionally biased region" description="Low complexity" evidence="2">
    <location>
        <begin position="1"/>
        <end position="17"/>
    </location>
</feature>
<protein>
    <recommendedName>
        <fullName evidence="5">Nuclear segregation protein Bfr1</fullName>
    </recommendedName>
</protein>
<dbReference type="GO" id="GO:0005783">
    <property type="term" value="C:endoplasmic reticulum"/>
    <property type="evidence" value="ECO:0007669"/>
    <property type="project" value="TreeGrafter"/>
</dbReference>
<evidence type="ECO:0000313" key="4">
    <source>
        <dbReference type="Proteomes" id="UP000757232"/>
    </source>
</evidence>
<dbReference type="EMBL" id="LNZH02000213">
    <property type="protein sequence ID" value="OCB84828.1"/>
    <property type="molecule type" value="Genomic_DNA"/>
</dbReference>
<feature type="coiled-coil region" evidence="1">
    <location>
        <begin position="132"/>
        <end position="177"/>
    </location>
</feature>